<dbReference type="PANTHER" id="PTHR33790:SF1">
    <property type="entry name" value="PROTEIN EARLY RESPONSIVE TO DEHYDRATION 15"/>
    <property type="match status" value="1"/>
</dbReference>
<accession>A0A8X7YVQ8</accession>
<dbReference type="OrthoDB" id="1918588at2759"/>
<dbReference type="Pfam" id="PF07145">
    <property type="entry name" value="PAM2"/>
    <property type="match status" value="1"/>
</dbReference>
<proteinExistence type="predicted"/>
<protein>
    <recommendedName>
        <fullName evidence="3">Ataxin-2 C-terminal domain-containing protein</fullName>
    </recommendedName>
</protein>
<evidence type="ECO:0000313" key="1">
    <source>
        <dbReference type="EMBL" id="KAG6758174.1"/>
    </source>
</evidence>
<evidence type="ECO:0000313" key="2">
    <source>
        <dbReference type="Proteomes" id="UP000886885"/>
    </source>
</evidence>
<dbReference type="InterPro" id="IPR009818">
    <property type="entry name" value="PAM2_motif"/>
</dbReference>
<dbReference type="Proteomes" id="UP000886885">
    <property type="component" value="Chromosome 10D"/>
</dbReference>
<reference evidence="1" key="1">
    <citation type="journal article" date="2020" name="bioRxiv">
        <title>Hybrid origin of Populus tomentosa Carr. identified through genome sequencing and phylogenomic analysis.</title>
        <authorList>
            <person name="An X."/>
            <person name="Gao K."/>
            <person name="Chen Z."/>
            <person name="Li J."/>
            <person name="Yang X."/>
            <person name="Yang X."/>
            <person name="Zhou J."/>
            <person name="Guo T."/>
            <person name="Zhao T."/>
            <person name="Huang S."/>
            <person name="Miao D."/>
            <person name="Khan W.U."/>
            <person name="Rao P."/>
            <person name="Ye M."/>
            <person name="Lei B."/>
            <person name="Liao W."/>
            <person name="Wang J."/>
            <person name="Ji L."/>
            <person name="Li Y."/>
            <person name="Guo B."/>
            <person name="Mustafa N.S."/>
            <person name="Li S."/>
            <person name="Yun Q."/>
            <person name="Keller S.R."/>
            <person name="Mao J."/>
            <person name="Zhang R."/>
            <person name="Strauss S.H."/>
        </authorList>
    </citation>
    <scope>NUCLEOTIDE SEQUENCE</scope>
    <source>
        <strain evidence="1">GM15</strain>
        <tissue evidence="1">Leaf</tissue>
    </source>
</reference>
<keyword evidence="2" id="KW-1185">Reference proteome</keyword>
<dbReference type="AlphaFoldDB" id="A0A8X7YVQ8"/>
<comment type="caution">
    <text evidence="1">The sequence shown here is derived from an EMBL/GenBank/DDBJ whole genome shotgun (WGS) entry which is preliminary data.</text>
</comment>
<dbReference type="InterPro" id="IPR040414">
    <property type="entry name" value="CID1/CID2"/>
</dbReference>
<name>A0A8X7YVQ8_POPTO</name>
<dbReference type="PANTHER" id="PTHR33790">
    <property type="entry name" value="OS05G0344200 PROTEIN"/>
    <property type="match status" value="1"/>
</dbReference>
<gene>
    <name evidence="1" type="ORF">POTOM_038510</name>
</gene>
<sequence>MDVISHISTSNLNPNAPLFVPLSYRTVEDFSDQWWALVQSSPWFRDYWLQERFHDPETEPLFSDIYDPVLSEDLDSLFFDDPIYDTIKGTEVFGEGTEDCECEAESKDDSATEAELYDSVSLRITPVGLFCVQGLALNGWVTEADYKPIEYALLYTAIENDLPFQGVPLRMVVLILRVVP</sequence>
<evidence type="ECO:0008006" key="3">
    <source>
        <dbReference type="Google" id="ProtNLM"/>
    </source>
</evidence>
<dbReference type="EMBL" id="JAAWWB010000020">
    <property type="protein sequence ID" value="KAG6758174.1"/>
    <property type="molecule type" value="Genomic_DNA"/>
</dbReference>
<organism evidence="1 2">
    <name type="scientific">Populus tomentosa</name>
    <name type="common">Chinese white poplar</name>
    <dbReference type="NCBI Taxonomy" id="118781"/>
    <lineage>
        <taxon>Eukaryota</taxon>
        <taxon>Viridiplantae</taxon>
        <taxon>Streptophyta</taxon>
        <taxon>Embryophyta</taxon>
        <taxon>Tracheophyta</taxon>
        <taxon>Spermatophyta</taxon>
        <taxon>Magnoliopsida</taxon>
        <taxon>eudicotyledons</taxon>
        <taxon>Gunneridae</taxon>
        <taxon>Pentapetalae</taxon>
        <taxon>rosids</taxon>
        <taxon>fabids</taxon>
        <taxon>Malpighiales</taxon>
        <taxon>Salicaceae</taxon>
        <taxon>Saliceae</taxon>
        <taxon>Populus</taxon>
    </lineage>
</organism>